<keyword evidence="2" id="KW-0808">Transferase</keyword>
<dbReference type="InterPro" id="IPR050276">
    <property type="entry name" value="MshD_Acetyltransferase"/>
</dbReference>
<dbReference type="EMBL" id="CP162601">
    <property type="protein sequence ID" value="XDK26267.1"/>
    <property type="molecule type" value="Genomic_DNA"/>
</dbReference>
<dbReference type="Gene3D" id="3.40.630.30">
    <property type="match status" value="1"/>
</dbReference>
<dbReference type="PROSITE" id="PS51186">
    <property type="entry name" value="GNAT"/>
    <property type="match status" value="1"/>
</dbReference>
<dbReference type="PANTHER" id="PTHR43617">
    <property type="entry name" value="L-AMINO ACID N-ACETYLTRANSFERASE"/>
    <property type="match status" value="1"/>
</dbReference>
<keyword evidence="2" id="KW-0012">Acyltransferase</keyword>
<dbReference type="KEGG" id="vih:AB0763_06430"/>
<dbReference type="RefSeq" id="WP_306101564.1">
    <property type="nucleotide sequence ID" value="NZ_CP162601.1"/>
</dbReference>
<dbReference type="InterPro" id="IPR016181">
    <property type="entry name" value="Acyl_CoA_acyltransferase"/>
</dbReference>
<protein>
    <submittedName>
        <fullName evidence="2">GNAT family N-acetyltransferase</fullName>
        <ecNumber evidence="2">2.3.-.-</ecNumber>
    </submittedName>
</protein>
<name>A0AB39HHQ6_9VIBR</name>
<dbReference type="Pfam" id="PF00583">
    <property type="entry name" value="Acetyltransf_1"/>
    <property type="match status" value="1"/>
</dbReference>
<evidence type="ECO:0000259" key="1">
    <source>
        <dbReference type="PROSITE" id="PS51186"/>
    </source>
</evidence>
<dbReference type="EC" id="2.3.-.-" evidence="2"/>
<gene>
    <name evidence="2" type="ORF">AB0763_06430</name>
</gene>
<dbReference type="CDD" id="cd04301">
    <property type="entry name" value="NAT_SF"/>
    <property type="match status" value="1"/>
</dbReference>
<dbReference type="AlphaFoldDB" id="A0AB39HHQ6"/>
<sequence length="164" mass="18969">MKKTPISITPARLSDLSSLNELMYQLHDEHHKALPDTIKTADQIQQEKSIARYLDEPDCLVFVARVKGEVVGLVTGQFCELISPISQPLMMGSIDELYILPEYRRLDIGSMLITTLEEVFSDYGVKEVFVEVWEFNQSALTFYYERGFERHIHWLRRSLTDPSV</sequence>
<dbReference type="InterPro" id="IPR000182">
    <property type="entry name" value="GNAT_dom"/>
</dbReference>
<dbReference type="SUPFAM" id="SSF55729">
    <property type="entry name" value="Acyl-CoA N-acyltransferases (Nat)"/>
    <property type="match status" value="1"/>
</dbReference>
<feature type="domain" description="N-acetyltransferase" evidence="1">
    <location>
        <begin position="6"/>
        <end position="164"/>
    </location>
</feature>
<proteinExistence type="predicted"/>
<evidence type="ECO:0000313" key="2">
    <source>
        <dbReference type="EMBL" id="XDK26267.1"/>
    </source>
</evidence>
<organism evidence="2">
    <name type="scientific">Vibrio sp. HB236076</name>
    <dbReference type="NCBI Taxonomy" id="3232307"/>
    <lineage>
        <taxon>Bacteria</taxon>
        <taxon>Pseudomonadati</taxon>
        <taxon>Pseudomonadota</taxon>
        <taxon>Gammaproteobacteria</taxon>
        <taxon>Vibrionales</taxon>
        <taxon>Vibrionaceae</taxon>
        <taxon>Vibrio</taxon>
    </lineage>
</organism>
<dbReference type="GO" id="GO:0016747">
    <property type="term" value="F:acyltransferase activity, transferring groups other than amino-acyl groups"/>
    <property type="evidence" value="ECO:0007669"/>
    <property type="project" value="InterPro"/>
</dbReference>
<accession>A0AB39HHQ6</accession>
<reference evidence="2" key="1">
    <citation type="submission" date="2024-07" db="EMBL/GenBank/DDBJ databases">
        <title>Genome Analysis of a Potential Novel Vibrio Species Secreting pH- and Thermo-stable Alginate Lyase and its Application in Producing Alginate Oligosaccharides.</title>
        <authorList>
            <person name="Huang H."/>
            <person name="Bao K."/>
        </authorList>
    </citation>
    <scope>NUCLEOTIDE SEQUENCE</scope>
    <source>
        <strain evidence="2">HB236076</strain>
    </source>
</reference>